<dbReference type="GO" id="GO:0005506">
    <property type="term" value="F:iron ion binding"/>
    <property type="evidence" value="ECO:0007669"/>
    <property type="project" value="UniProtKB-UniRule"/>
</dbReference>
<evidence type="ECO:0000256" key="5">
    <source>
        <dbReference type="ARBA" id="ARBA00023014"/>
    </source>
</evidence>
<sequence length="354" mass="39240">MQKIIDRLAEGGRISVDEALVLAESCDIHTLGELGLAARRRRFGDKAFWVYNQHLNFTNVCANACRFCAFSKRAGDDGAYTYSIDDIRARIRERAHEPIREVHIVGGLNPDLPYSYYMDLIAAVREESPSVAIKAFTAVEVAYLAGHTGRSVREVLADMKAAGLDALPGGGAEVFSPELRKRLCPEKLSGEQWLEIHETAHGMGLPTNCTLLFGHIETWRDRLEHMDALRSLQDRTGGFQVFIPLQYQPKNNPLEAEGTDGADYLRMIAISRLFMDNVAHLKAYWAFSGIKPAQMALHAGADDFDGTLVEEKVGHAAGASSPKGMTVERLKETIRQAGFVPVERDTFFRETEGA</sequence>
<dbReference type="PIRSF" id="PIRSF004762">
    <property type="entry name" value="CHP00423"/>
    <property type="match status" value="1"/>
</dbReference>
<feature type="binding site" evidence="6 7">
    <location>
        <position position="65"/>
    </location>
    <ligand>
        <name>[4Fe-4S] cluster</name>
        <dbReference type="ChEBI" id="CHEBI:49883"/>
        <note>4Fe-4S-S-AdoMet</note>
    </ligand>
</feature>
<dbReference type="Pfam" id="PF19288">
    <property type="entry name" value="CofH_C"/>
    <property type="match status" value="1"/>
</dbReference>
<evidence type="ECO:0000256" key="1">
    <source>
        <dbReference type="ARBA" id="ARBA00022485"/>
    </source>
</evidence>
<evidence type="ECO:0000313" key="10">
    <source>
        <dbReference type="EMBL" id="NJB68277.1"/>
    </source>
</evidence>
<dbReference type="InterPro" id="IPR058240">
    <property type="entry name" value="rSAM_sf"/>
</dbReference>
<organism evidence="10 11">
    <name type="scientific">Desulfobaculum xiamenense</name>
    <dbReference type="NCBI Taxonomy" id="995050"/>
    <lineage>
        <taxon>Bacteria</taxon>
        <taxon>Pseudomonadati</taxon>
        <taxon>Thermodesulfobacteriota</taxon>
        <taxon>Desulfovibrionia</taxon>
        <taxon>Desulfovibrionales</taxon>
        <taxon>Desulfovibrionaceae</taxon>
        <taxon>Desulfobaculum</taxon>
    </lineage>
</organism>
<keyword evidence="4 6" id="KW-0408">Iron</keyword>
<dbReference type="SFLD" id="SFLDG01389">
    <property type="entry name" value="menaquinone_synthsis_involved"/>
    <property type="match status" value="1"/>
</dbReference>
<protein>
    <recommendedName>
        <fullName evidence="6">Aminodeoxyfutalosine synthase</fullName>
        <shortName evidence="6">AFL synthase</shortName>
        <shortName evidence="6">Aminofutalosine synthase</shortName>
        <ecNumber evidence="6">2.5.1.120</ecNumber>
    </recommendedName>
    <alternativeName>
        <fullName evidence="6">Menaquinone biosynthetic enzyme MqnE</fullName>
    </alternativeName>
</protein>
<evidence type="ECO:0000256" key="2">
    <source>
        <dbReference type="ARBA" id="ARBA00022691"/>
    </source>
</evidence>
<evidence type="ECO:0000256" key="6">
    <source>
        <dbReference type="HAMAP-Rule" id="MF_00993"/>
    </source>
</evidence>
<dbReference type="GO" id="GO:0009234">
    <property type="term" value="P:menaquinone biosynthetic process"/>
    <property type="evidence" value="ECO:0007669"/>
    <property type="project" value="UniProtKB-UniRule"/>
</dbReference>
<keyword evidence="11" id="KW-1185">Reference proteome</keyword>
<evidence type="ECO:0000259" key="9">
    <source>
        <dbReference type="PROSITE" id="PS51918"/>
    </source>
</evidence>
<dbReference type="SMART" id="SM00729">
    <property type="entry name" value="Elp3"/>
    <property type="match status" value="1"/>
</dbReference>
<dbReference type="NCBIfam" id="TIGR03700">
    <property type="entry name" value="mena_SCO4494"/>
    <property type="match status" value="1"/>
</dbReference>
<dbReference type="GO" id="GO:0044689">
    <property type="term" value="F:7,8-didemethyl-8-hydroxy-5-deazariboflavin synthase activity"/>
    <property type="evidence" value="ECO:0007669"/>
    <property type="project" value="TreeGrafter"/>
</dbReference>
<dbReference type="SFLD" id="SFLDF00342">
    <property type="entry name" value="cyclic_dehypoxanthine_futalosi"/>
    <property type="match status" value="1"/>
</dbReference>
<dbReference type="PROSITE" id="PS51918">
    <property type="entry name" value="RADICAL_SAM"/>
    <property type="match status" value="1"/>
</dbReference>
<gene>
    <name evidence="6" type="primary">mqnE</name>
    <name evidence="10" type="ORF">GGQ74_001950</name>
</gene>
<feature type="binding site" evidence="6 7">
    <location>
        <position position="68"/>
    </location>
    <ligand>
        <name>[4Fe-4S] cluster</name>
        <dbReference type="ChEBI" id="CHEBI:49883"/>
        <note>4Fe-4S-S-AdoMet</note>
    </ligand>
</feature>
<dbReference type="InterPro" id="IPR006638">
    <property type="entry name" value="Elp3/MiaA/NifB-like_rSAM"/>
</dbReference>
<dbReference type="PANTHER" id="PTHR43076:SF7">
    <property type="entry name" value="AMINODEOXYFUTALOSINE SYNTHASE"/>
    <property type="match status" value="1"/>
</dbReference>
<comment type="caution">
    <text evidence="10">The sequence shown here is derived from an EMBL/GenBank/DDBJ whole genome shotgun (WGS) entry which is preliminary data.</text>
</comment>
<comment type="function">
    <text evidence="6">Radical SAM enzyme that catalyzes the addition of the adenosyl radical to the double bond of 3-[(1-carboxyvinyl)oxy]benzoate, leading to aminodeoxyfutalosine (AFL), a key intermediate in the formation of menaquinone (MK, vitamin K2) from chorismate.</text>
</comment>
<proteinExistence type="inferred from homology"/>
<reference evidence="10 11" key="1">
    <citation type="submission" date="2020-03" db="EMBL/GenBank/DDBJ databases">
        <title>Genomic Encyclopedia of Type Strains, Phase IV (KMG-IV): sequencing the most valuable type-strain genomes for metagenomic binning, comparative biology and taxonomic classification.</title>
        <authorList>
            <person name="Goeker M."/>
        </authorList>
    </citation>
    <scope>NUCLEOTIDE SEQUENCE [LARGE SCALE GENOMIC DNA]</scope>
    <source>
        <strain evidence="10 11">DSM 24233</strain>
    </source>
</reference>
<comment type="cofactor">
    <cofactor evidence="6 7">
        <name>[4Fe-4S] cluster</name>
        <dbReference type="ChEBI" id="CHEBI:49883"/>
    </cofactor>
    <text evidence="6 7">Binds 1 [4Fe-4S] cluster. The cluster is coordinated with 3 cysteines and an exchangeable S-adenosyl-L-methionine.</text>
</comment>
<dbReference type="InterPro" id="IPR034405">
    <property type="entry name" value="F420"/>
</dbReference>
<evidence type="ECO:0000256" key="7">
    <source>
        <dbReference type="PIRSR" id="PIRSR004762-1"/>
    </source>
</evidence>
<name>A0A846QM67_9BACT</name>
<dbReference type="SFLD" id="SFLDG01064">
    <property type="entry name" value="F420__menaquinone_cofactor_bio"/>
    <property type="match status" value="1"/>
</dbReference>
<dbReference type="Gene3D" id="3.20.20.70">
    <property type="entry name" value="Aldolase class I"/>
    <property type="match status" value="1"/>
</dbReference>
<feature type="domain" description="Radical SAM core" evidence="9">
    <location>
        <begin position="47"/>
        <end position="277"/>
    </location>
</feature>
<dbReference type="UniPathway" id="UPA00079"/>
<dbReference type="AlphaFoldDB" id="A0A846QM67"/>
<dbReference type="InterPro" id="IPR022432">
    <property type="entry name" value="MqnE"/>
</dbReference>
<keyword evidence="2 6" id="KW-0949">S-adenosyl-L-methionine</keyword>
<dbReference type="Proteomes" id="UP000580856">
    <property type="component" value="Unassembled WGS sequence"/>
</dbReference>
<comment type="catalytic activity">
    <reaction evidence="6">
        <text>3-[(1-carboxyvinyl)-oxy]benzoate + S-adenosyl-L-methionine + H2O = 6-amino-6-deoxyfutalosine + hydrogencarbonate + L-methionine + H(+)</text>
        <dbReference type="Rhea" id="RHEA:33075"/>
        <dbReference type="ChEBI" id="CHEBI:15377"/>
        <dbReference type="ChEBI" id="CHEBI:15378"/>
        <dbReference type="ChEBI" id="CHEBI:17544"/>
        <dbReference type="ChEBI" id="CHEBI:57844"/>
        <dbReference type="ChEBI" id="CHEBI:59789"/>
        <dbReference type="ChEBI" id="CHEBI:64286"/>
        <dbReference type="ChEBI" id="CHEBI:76981"/>
        <dbReference type="EC" id="2.5.1.120"/>
    </reaction>
</comment>
<dbReference type="PANTHER" id="PTHR43076">
    <property type="entry name" value="FO SYNTHASE (COFH)"/>
    <property type="match status" value="1"/>
</dbReference>
<comment type="similarity">
    <text evidence="6">Belongs to the radical SAM superfamily. MqnE family.</text>
</comment>
<keyword evidence="6 10" id="KW-0808">Transferase</keyword>
<dbReference type="RefSeq" id="WP_167941356.1">
    <property type="nucleotide sequence ID" value="NZ_JAATJA010000002.1"/>
</dbReference>
<evidence type="ECO:0000313" key="11">
    <source>
        <dbReference type="Proteomes" id="UP000580856"/>
    </source>
</evidence>
<dbReference type="HAMAP" id="MF_00993">
    <property type="entry name" value="MqnE"/>
    <property type="match status" value="1"/>
</dbReference>
<dbReference type="SUPFAM" id="SSF102114">
    <property type="entry name" value="Radical SAM enzymes"/>
    <property type="match status" value="1"/>
</dbReference>
<dbReference type="CDD" id="cd01335">
    <property type="entry name" value="Radical_SAM"/>
    <property type="match status" value="1"/>
</dbReference>
<evidence type="ECO:0000256" key="3">
    <source>
        <dbReference type="ARBA" id="ARBA00022723"/>
    </source>
</evidence>
<dbReference type="Pfam" id="PF04055">
    <property type="entry name" value="Radical_SAM"/>
    <property type="match status" value="1"/>
</dbReference>
<feature type="binding site" evidence="8">
    <location>
        <position position="173"/>
    </location>
    <ligand>
        <name>S-adenosyl-L-methionine</name>
        <dbReference type="ChEBI" id="CHEBI:59789"/>
    </ligand>
</feature>
<dbReference type="InterPro" id="IPR013785">
    <property type="entry name" value="Aldolase_TIM"/>
</dbReference>
<keyword evidence="3 6" id="KW-0479">Metal-binding</keyword>
<dbReference type="EMBL" id="JAATJA010000002">
    <property type="protein sequence ID" value="NJB68277.1"/>
    <property type="molecule type" value="Genomic_DNA"/>
</dbReference>
<evidence type="ECO:0000256" key="8">
    <source>
        <dbReference type="PIRSR" id="PIRSR004762-2"/>
    </source>
</evidence>
<dbReference type="InterPro" id="IPR007197">
    <property type="entry name" value="rSAM"/>
</dbReference>
<keyword evidence="1 6" id="KW-0004">4Fe-4S</keyword>
<dbReference type="SFLD" id="SFLDS00029">
    <property type="entry name" value="Radical_SAM"/>
    <property type="match status" value="1"/>
</dbReference>
<dbReference type="NCBIfam" id="TIGR00423">
    <property type="entry name" value="CofH family radical SAM protein"/>
    <property type="match status" value="1"/>
</dbReference>
<keyword evidence="6" id="KW-0474">Menaquinone biosynthesis</keyword>
<accession>A0A846QM67</accession>
<dbReference type="GO" id="GO:0051539">
    <property type="term" value="F:4 iron, 4 sulfur cluster binding"/>
    <property type="evidence" value="ECO:0007669"/>
    <property type="project" value="UniProtKB-KW"/>
</dbReference>
<dbReference type="GO" id="GO:0102573">
    <property type="term" value="F:aminodeoxyfutalosine synthase activity"/>
    <property type="evidence" value="ECO:0007669"/>
    <property type="project" value="UniProtKB-EC"/>
</dbReference>
<dbReference type="SFLD" id="SFLDF00343">
    <property type="entry name" value="aminofutalosine_synthase_(mqnE"/>
    <property type="match status" value="1"/>
</dbReference>
<dbReference type="InterPro" id="IPR020050">
    <property type="entry name" value="FO_synthase_su2"/>
</dbReference>
<feature type="binding site" evidence="8">
    <location>
        <position position="67"/>
    </location>
    <ligand>
        <name>S-adenosyl-L-methionine</name>
        <dbReference type="ChEBI" id="CHEBI:59789"/>
    </ligand>
</feature>
<dbReference type="InterPro" id="IPR045567">
    <property type="entry name" value="CofH/MnqC-like_C"/>
</dbReference>
<feature type="binding site" evidence="6 7">
    <location>
        <position position="61"/>
    </location>
    <ligand>
        <name>[4Fe-4S] cluster</name>
        <dbReference type="ChEBI" id="CHEBI:49883"/>
        <note>4Fe-4S-S-AdoMet</note>
    </ligand>
</feature>
<dbReference type="EC" id="2.5.1.120" evidence="6"/>
<keyword evidence="5 6" id="KW-0411">Iron-sulfur</keyword>
<comment type="pathway">
    <text evidence="6">Quinol/quinone metabolism; menaquinone biosynthesis.</text>
</comment>
<evidence type="ECO:0000256" key="4">
    <source>
        <dbReference type="ARBA" id="ARBA00023004"/>
    </source>
</evidence>